<dbReference type="PROSITE" id="PS00081">
    <property type="entry name" value="LIPOXYGENASE_2"/>
    <property type="match status" value="1"/>
</dbReference>
<dbReference type="InterPro" id="IPR001246">
    <property type="entry name" value="LipOase_plant"/>
</dbReference>
<proteinExistence type="inferred from homology"/>
<evidence type="ECO:0000259" key="10">
    <source>
        <dbReference type="PROSITE" id="PS51393"/>
    </source>
</evidence>
<name>A0A2P5X1A1_GOSBA</name>
<evidence type="ECO:0000256" key="1">
    <source>
        <dbReference type="ARBA" id="ARBA00009419"/>
    </source>
</evidence>
<evidence type="ECO:0000313" key="12">
    <source>
        <dbReference type="Proteomes" id="UP000239757"/>
    </source>
</evidence>
<dbReference type="OrthoDB" id="407298at2759"/>
<evidence type="ECO:0000256" key="2">
    <source>
        <dbReference type="ARBA" id="ARBA00022516"/>
    </source>
</evidence>
<evidence type="ECO:0000313" key="11">
    <source>
        <dbReference type="EMBL" id="PPR97120.1"/>
    </source>
</evidence>
<dbReference type="GO" id="GO:0016702">
    <property type="term" value="F:oxidoreductase activity, acting on single donors with incorporation of molecular oxygen, incorporation of two atoms of oxygen"/>
    <property type="evidence" value="ECO:0007669"/>
    <property type="project" value="InterPro"/>
</dbReference>
<accession>A0A2P5X1A1</accession>
<keyword evidence="9" id="KW-0275">Fatty acid biosynthesis</keyword>
<reference evidence="11 12" key="1">
    <citation type="submission" date="2015-01" db="EMBL/GenBank/DDBJ databases">
        <title>Genome of allotetraploid Gossypium barbadense reveals genomic plasticity and fiber elongation in cotton evolution.</title>
        <authorList>
            <person name="Chen X."/>
            <person name="Liu X."/>
            <person name="Zhao B."/>
            <person name="Zheng H."/>
            <person name="Hu Y."/>
            <person name="Lu G."/>
            <person name="Yang C."/>
            <person name="Chen J."/>
            <person name="Shan C."/>
            <person name="Zhang L."/>
            <person name="Zhou Y."/>
            <person name="Wang L."/>
            <person name="Guo W."/>
            <person name="Bai Y."/>
            <person name="Ruan J."/>
            <person name="Shangguan X."/>
            <person name="Mao Y."/>
            <person name="Jiang J."/>
            <person name="Zhu Y."/>
            <person name="Lei J."/>
            <person name="Kang H."/>
            <person name="Chen S."/>
            <person name="He X."/>
            <person name="Wang R."/>
            <person name="Wang Y."/>
            <person name="Chen J."/>
            <person name="Wang L."/>
            <person name="Yu S."/>
            <person name="Wang B."/>
            <person name="Wei J."/>
            <person name="Song S."/>
            <person name="Lu X."/>
            <person name="Gao Z."/>
            <person name="Gu W."/>
            <person name="Deng X."/>
            <person name="Ma D."/>
            <person name="Wang S."/>
            <person name="Liang W."/>
            <person name="Fang L."/>
            <person name="Cai C."/>
            <person name="Zhu X."/>
            <person name="Zhou B."/>
            <person name="Zhang Y."/>
            <person name="Chen Z."/>
            <person name="Xu S."/>
            <person name="Zhu R."/>
            <person name="Wang S."/>
            <person name="Zhang T."/>
            <person name="Zhao G."/>
        </authorList>
    </citation>
    <scope>NUCLEOTIDE SEQUENCE [LARGE SCALE GENOMIC DNA]</scope>
    <source>
        <strain evidence="12">cv. Xinhai21</strain>
        <tissue evidence="11">Leaf</tissue>
    </source>
</reference>
<dbReference type="Gene3D" id="2.60.60.20">
    <property type="entry name" value="PLAT/LH2 domain"/>
    <property type="match status" value="1"/>
</dbReference>
<dbReference type="Proteomes" id="UP000239757">
    <property type="component" value="Unassembled WGS sequence"/>
</dbReference>
<dbReference type="SMART" id="SM00308">
    <property type="entry name" value="LH2"/>
    <property type="match status" value="1"/>
</dbReference>
<dbReference type="EMBL" id="KZ665924">
    <property type="protein sequence ID" value="PPR97120.1"/>
    <property type="molecule type" value="Genomic_DNA"/>
</dbReference>
<dbReference type="GO" id="GO:0031408">
    <property type="term" value="P:oxylipin biosynthetic process"/>
    <property type="evidence" value="ECO:0007669"/>
    <property type="project" value="UniProtKB-KW"/>
</dbReference>
<organism evidence="11 12">
    <name type="scientific">Gossypium barbadense</name>
    <name type="common">Sea Island cotton</name>
    <name type="synonym">Hibiscus barbadensis</name>
    <dbReference type="NCBI Taxonomy" id="3634"/>
    <lineage>
        <taxon>Eukaryota</taxon>
        <taxon>Viridiplantae</taxon>
        <taxon>Streptophyta</taxon>
        <taxon>Embryophyta</taxon>
        <taxon>Tracheophyta</taxon>
        <taxon>Spermatophyta</taxon>
        <taxon>Magnoliopsida</taxon>
        <taxon>eudicotyledons</taxon>
        <taxon>Gunneridae</taxon>
        <taxon>Pentapetalae</taxon>
        <taxon>rosids</taxon>
        <taxon>malvids</taxon>
        <taxon>Malvales</taxon>
        <taxon>Malvaceae</taxon>
        <taxon>Malvoideae</taxon>
        <taxon>Gossypium</taxon>
    </lineage>
</organism>
<dbReference type="GO" id="GO:0034440">
    <property type="term" value="P:lipid oxidation"/>
    <property type="evidence" value="ECO:0007669"/>
    <property type="project" value="InterPro"/>
</dbReference>
<keyword evidence="3" id="KW-0479">Metal-binding</keyword>
<dbReference type="InterPro" id="IPR036226">
    <property type="entry name" value="LipOase_C_sf"/>
</dbReference>
<feature type="domain" description="Lipoxygenase" evidence="10">
    <location>
        <begin position="1"/>
        <end position="544"/>
    </location>
</feature>
<dbReference type="GO" id="GO:0046872">
    <property type="term" value="F:metal ion binding"/>
    <property type="evidence" value="ECO:0007669"/>
    <property type="project" value="UniProtKB-KW"/>
</dbReference>
<keyword evidence="2" id="KW-0444">Lipid biosynthesis</keyword>
<dbReference type="SUPFAM" id="SSF48484">
    <property type="entry name" value="Lipoxigenase"/>
    <property type="match status" value="1"/>
</dbReference>
<evidence type="ECO:0000256" key="4">
    <source>
        <dbReference type="ARBA" id="ARBA00022767"/>
    </source>
</evidence>
<gene>
    <name evidence="11" type="ORF">GOBAR_AA23542</name>
</gene>
<protein>
    <recommendedName>
        <fullName evidence="10">Lipoxygenase domain-containing protein</fullName>
    </recommendedName>
</protein>
<dbReference type="PROSITE" id="PS51393">
    <property type="entry name" value="LIPOXYGENASE_3"/>
    <property type="match status" value="1"/>
</dbReference>
<keyword evidence="7" id="KW-0560">Oxidoreductase</keyword>
<dbReference type="Gene3D" id="3.10.450.60">
    <property type="match status" value="1"/>
</dbReference>
<dbReference type="AlphaFoldDB" id="A0A2P5X1A1"/>
<dbReference type="Gene3D" id="1.20.245.10">
    <property type="entry name" value="Lipoxygenase-1, Domain 5"/>
    <property type="match status" value="1"/>
</dbReference>
<comment type="similarity">
    <text evidence="1">Belongs to the lipoxygenase family.</text>
</comment>
<dbReference type="PRINTS" id="PR00468">
    <property type="entry name" value="PLTLPOXGNASE"/>
</dbReference>
<evidence type="ECO:0000256" key="7">
    <source>
        <dbReference type="ARBA" id="ARBA00023002"/>
    </source>
</evidence>
<dbReference type="SUPFAM" id="SSF49723">
    <property type="entry name" value="Lipase/lipooxygenase domain (PLAT/LH2 domain)"/>
    <property type="match status" value="1"/>
</dbReference>
<dbReference type="InterPro" id="IPR000907">
    <property type="entry name" value="LipOase"/>
</dbReference>
<keyword evidence="5" id="KW-0276">Fatty acid metabolism</keyword>
<dbReference type="Pfam" id="PF00305">
    <property type="entry name" value="Lipoxygenase"/>
    <property type="match status" value="1"/>
</dbReference>
<sequence length="544" mass="62865">MLSHLLHTLAGNDNGNKKMKPEKIKVTVILMKKNVLDFNDFHASFLDGFHELLGKRVPFQLISSQHVDGEFFFLFVSSKKLKNNNIILSKHIYCMRTDEEFAREMLAGVNPVIIHLLQEFPPTSNLDPKVYGNQNSAITEEHIEHNLEGLTVEEALRTNKLFILDHHDSLMLYLRRINTMTTKTYASQTILLLRNDGTLKLLVIELSLQHLNGDPLGAVSKVYTPFAKAYVAINDSEVHQLISHWYEYINYVVHPIYKLLYPHFWDTMNINAFTRKILINGGGVLELTSFSGKYAMEMSSVICKSWNLDLKKRYIYSPNGLRLLIKDYPYAVDGLEIWFAIEKWVRDYCSFYYKIDEMWIELQEEGHDDKKDKPWWPKIQTREELIDSCTIIIWVALALHVVVNFGQYPYASYLSNRPTISCRFMPEKETPKYIELESNPDKVFLKTIITLLGISFIEILSRHSSDEVYLGQRAILEGTSDKTPLAAFDEFEKWLFGIEERIVEMKNNEQLKNRVGPVNMPYTLLYPTSEGGLTGKGIPNSVSI</sequence>
<dbReference type="FunFam" id="3.10.450.60:FF:000002">
    <property type="entry name" value="Lipoxygenase"/>
    <property type="match status" value="1"/>
</dbReference>
<dbReference type="InterPro" id="IPR020834">
    <property type="entry name" value="LipOase_CS"/>
</dbReference>
<evidence type="ECO:0000256" key="3">
    <source>
        <dbReference type="ARBA" id="ARBA00022723"/>
    </source>
</evidence>
<evidence type="ECO:0000256" key="9">
    <source>
        <dbReference type="ARBA" id="ARBA00023160"/>
    </source>
</evidence>
<dbReference type="InterPro" id="IPR001024">
    <property type="entry name" value="PLAT/LH2_dom"/>
</dbReference>
<dbReference type="GO" id="GO:0006633">
    <property type="term" value="P:fatty acid biosynthetic process"/>
    <property type="evidence" value="ECO:0007669"/>
    <property type="project" value="UniProtKB-KW"/>
</dbReference>
<evidence type="ECO:0000256" key="5">
    <source>
        <dbReference type="ARBA" id="ARBA00022832"/>
    </source>
</evidence>
<dbReference type="InterPro" id="IPR013819">
    <property type="entry name" value="LipOase_C"/>
</dbReference>
<evidence type="ECO:0000256" key="6">
    <source>
        <dbReference type="ARBA" id="ARBA00022964"/>
    </source>
</evidence>
<dbReference type="InterPro" id="IPR036392">
    <property type="entry name" value="PLAT/LH2_dom_sf"/>
</dbReference>
<keyword evidence="6" id="KW-0223">Dioxygenase</keyword>
<dbReference type="PANTHER" id="PTHR11771">
    <property type="entry name" value="LIPOXYGENASE"/>
    <property type="match status" value="1"/>
</dbReference>
<keyword evidence="4" id="KW-0925">Oxylipin biosynthesis</keyword>
<keyword evidence="8" id="KW-0443">Lipid metabolism</keyword>
<evidence type="ECO:0000256" key="8">
    <source>
        <dbReference type="ARBA" id="ARBA00023098"/>
    </source>
</evidence>